<feature type="domain" description="Metalloprotease TldD/E C-terminal" evidence="2">
    <location>
        <begin position="230"/>
        <end position="439"/>
    </location>
</feature>
<dbReference type="Pfam" id="PF19290">
    <property type="entry name" value="PmbA_TldD_2nd"/>
    <property type="match status" value="1"/>
</dbReference>
<dbReference type="InterPro" id="IPR045570">
    <property type="entry name" value="Metalloprtase-TldD/E_cen_dom"/>
</dbReference>
<protein>
    <recommendedName>
        <fullName evidence="5">Metalloprotease PmbA</fullName>
    </recommendedName>
</protein>
<dbReference type="GO" id="GO:0006508">
    <property type="term" value="P:proteolysis"/>
    <property type="evidence" value="ECO:0007669"/>
    <property type="project" value="InterPro"/>
</dbReference>
<name>A0A381TJI9_9ZZZZ</name>
<gene>
    <name evidence="4" type="ORF">METZ01_LOCUS66997</name>
</gene>
<dbReference type="InterPro" id="IPR002510">
    <property type="entry name" value="Metalloprtase-TldD/E_N"/>
</dbReference>
<dbReference type="InterPro" id="IPR047657">
    <property type="entry name" value="PmbA"/>
</dbReference>
<dbReference type="Gene3D" id="3.30.2290.10">
    <property type="entry name" value="PmbA/TldD superfamily"/>
    <property type="match status" value="1"/>
</dbReference>
<dbReference type="GO" id="GO:0005829">
    <property type="term" value="C:cytosol"/>
    <property type="evidence" value="ECO:0007669"/>
    <property type="project" value="TreeGrafter"/>
</dbReference>
<evidence type="ECO:0000259" key="3">
    <source>
        <dbReference type="Pfam" id="PF19290"/>
    </source>
</evidence>
<dbReference type="GO" id="GO:0008237">
    <property type="term" value="F:metallopeptidase activity"/>
    <property type="evidence" value="ECO:0007669"/>
    <property type="project" value="InterPro"/>
</dbReference>
<feature type="domain" description="Metalloprotease TldD/E N-terminal" evidence="1">
    <location>
        <begin position="26"/>
        <end position="89"/>
    </location>
</feature>
<dbReference type="Pfam" id="PF19289">
    <property type="entry name" value="PmbA_TldD_3rd"/>
    <property type="match status" value="1"/>
</dbReference>
<organism evidence="4">
    <name type="scientific">marine metagenome</name>
    <dbReference type="NCBI Taxonomy" id="408172"/>
    <lineage>
        <taxon>unclassified sequences</taxon>
        <taxon>metagenomes</taxon>
        <taxon>ecological metagenomes</taxon>
    </lineage>
</organism>
<dbReference type="AlphaFoldDB" id="A0A381TJI9"/>
<evidence type="ECO:0000313" key="4">
    <source>
        <dbReference type="EMBL" id="SVA14143.1"/>
    </source>
</evidence>
<accession>A0A381TJI9</accession>
<evidence type="ECO:0008006" key="5">
    <source>
        <dbReference type="Google" id="ProtNLM"/>
    </source>
</evidence>
<evidence type="ECO:0000259" key="1">
    <source>
        <dbReference type="Pfam" id="PF01523"/>
    </source>
</evidence>
<sequence>VKKQRIESEAEAALVHAKQLGADQAAVTVSSGKGFSVKAQNRSIETVEHYEDQAFSITVFVKKSMGSATTNNLSKDSLLETTEKALSLASLTAADEFNGLADSNLMATEPIDLDLHHPWKLDMGKAQTMALECEQAALESDPKVDNSEGATVGTYESHSLYANSHGFVGATNTTGHTISCTAVASENGSMEMDYEYSAARKAEDLLDHEKIGYKAGIQACSHLGARKIKTQKAQVLYSPRQAKSLISHITDAISGTSLYQKNSFLLDSIDKHICPDYLTITEQPHLKSSFGSTYFDGEGVKTKPRTLVEQGVLRGYLLSSYSARRLGLTTTGNAGGHHNLLIEPTLSGGLEEIIRTMTTGLVVTNLIGYGVNILNGDYSRGANGFWVENGEIQYPVSEITIAGNLKNILQQILVIGNDCERNSAIHCGSILIDDMMVAGK</sequence>
<dbReference type="InterPro" id="IPR035068">
    <property type="entry name" value="TldD/PmbA_N"/>
</dbReference>
<feature type="non-terminal residue" evidence="4">
    <location>
        <position position="1"/>
    </location>
</feature>
<evidence type="ECO:0000259" key="2">
    <source>
        <dbReference type="Pfam" id="PF19289"/>
    </source>
</evidence>
<dbReference type="PANTHER" id="PTHR43421">
    <property type="entry name" value="METALLOPROTEASE PMBA"/>
    <property type="match status" value="1"/>
</dbReference>
<dbReference type="SUPFAM" id="SSF111283">
    <property type="entry name" value="Putative modulator of DNA gyrase, PmbA/TldD"/>
    <property type="match status" value="1"/>
</dbReference>
<feature type="domain" description="Metalloprotease TldD/E central" evidence="3">
    <location>
        <begin position="117"/>
        <end position="222"/>
    </location>
</feature>
<dbReference type="PANTHER" id="PTHR43421:SF1">
    <property type="entry name" value="METALLOPROTEASE PMBA"/>
    <property type="match status" value="1"/>
</dbReference>
<dbReference type="EMBL" id="UINC01004414">
    <property type="protein sequence ID" value="SVA14143.1"/>
    <property type="molecule type" value="Genomic_DNA"/>
</dbReference>
<dbReference type="Pfam" id="PF01523">
    <property type="entry name" value="PmbA_TldD_1st"/>
    <property type="match status" value="1"/>
</dbReference>
<dbReference type="InterPro" id="IPR036059">
    <property type="entry name" value="TldD/PmbA_sf"/>
</dbReference>
<dbReference type="InterPro" id="IPR045569">
    <property type="entry name" value="Metalloprtase-TldD/E_C"/>
</dbReference>
<dbReference type="NCBIfam" id="NF008268">
    <property type="entry name" value="PRK11040.1"/>
    <property type="match status" value="1"/>
</dbReference>
<reference evidence="4" key="1">
    <citation type="submission" date="2018-05" db="EMBL/GenBank/DDBJ databases">
        <authorList>
            <person name="Lanie J.A."/>
            <person name="Ng W.-L."/>
            <person name="Kazmierczak K.M."/>
            <person name="Andrzejewski T.M."/>
            <person name="Davidsen T.M."/>
            <person name="Wayne K.J."/>
            <person name="Tettelin H."/>
            <person name="Glass J.I."/>
            <person name="Rusch D."/>
            <person name="Podicherti R."/>
            <person name="Tsui H.-C.T."/>
            <person name="Winkler M.E."/>
        </authorList>
    </citation>
    <scope>NUCLEOTIDE SEQUENCE</scope>
</reference>
<proteinExistence type="predicted"/>